<name>A0A1H0NYD2_9BACT</name>
<evidence type="ECO:0000313" key="5">
    <source>
        <dbReference type="Proteomes" id="UP000199073"/>
    </source>
</evidence>
<dbReference type="Gene3D" id="2.160.10.10">
    <property type="entry name" value="Hexapeptide repeat proteins"/>
    <property type="match status" value="1"/>
</dbReference>
<evidence type="ECO:0000256" key="1">
    <source>
        <dbReference type="ARBA" id="ARBA00022679"/>
    </source>
</evidence>
<dbReference type="STRING" id="91360.SAMN05660330_01490"/>
<keyword evidence="2" id="KW-0012">Acyltransferase</keyword>
<proteinExistence type="predicted"/>
<dbReference type="PANTHER" id="PTHR43584">
    <property type="entry name" value="NUCLEOTIDYL TRANSFERASE"/>
    <property type="match status" value="1"/>
</dbReference>
<dbReference type="InterPro" id="IPR011004">
    <property type="entry name" value="Trimer_LpxA-like_sf"/>
</dbReference>
<dbReference type="PANTHER" id="PTHR43584:SF8">
    <property type="entry name" value="N-ACETYLMURAMATE ALPHA-1-PHOSPHATE URIDYLYLTRANSFERASE"/>
    <property type="match status" value="1"/>
</dbReference>
<evidence type="ECO:0000259" key="3">
    <source>
        <dbReference type="Pfam" id="PF25087"/>
    </source>
</evidence>
<evidence type="ECO:0000313" key="4">
    <source>
        <dbReference type="EMBL" id="SDO97410.1"/>
    </source>
</evidence>
<dbReference type="Pfam" id="PF25087">
    <property type="entry name" value="GMPPB_C"/>
    <property type="match status" value="1"/>
</dbReference>
<dbReference type="SUPFAM" id="SSF51161">
    <property type="entry name" value="Trimeric LpxA-like enzymes"/>
    <property type="match status" value="1"/>
</dbReference>
<dbReference type="EMBL" id="FNJI01000008">
    <property type="protein sequence ID" value="SDO97410.1"/>
    <property type="molecule type" value="Genomic_DNA"/>
</dbReference>
<organism evidence="4 5">
    <name type="scientific">Desulforhopalus singaporensis</name>
    <dbReference type="NCBI Taxonomy" id="91360"/>
    <lineage>
        <taxon>Bacteria</taxon>
        <taxon>Pseudomonadati</taxon>
        <taxon>Thermodesulfobacteriota</taxon>
        <taxon>Desulfobulbia</taxon>
        <taxon>Desulfobulbales</taxon>
        <taxon>Desulfocapsaceae</taxon>
        <taxon>Desulforhopalus</taxon>
    </lineage>
</organism>
<dbReference type="CDD" id="cd05636">
    <property type="entry name" value="LbH_G1P_TT_C_like"/>
    <property type="match status" value="1"/>
</dbReference>
<evidence type="ECO:0000256" key="2">
    <source>
        <dbReference type="ARBA" id="ARBA00023315"/>
    </source>
</evidence>
<gene>
    <name evidence="4" type="ORF">SAMN05660330_01490</name>
</gene>
<reference evidence="4 5" key="1">
    <citation type="submission" date="2016-10" db="EMBL/GenBank/DDBJ databases">
        <authorList>
            <person name="de Groot N.N."/>
        </authorList>
    </citation>
    <scope>NUCLEOTIDE SEQUENCE [LARGE SCALE GENOMIC DNA]</scope>
    <source>
        <strain evidence="4 5">DSM 12130</strain>
    </source>
</reference>
<sequence length="270" mass="29346">MLSVQSFFNLPDDPNMSFFQKDAPVWQPLNDLKGFMDNYHYATYDDFDAPCVLRSGVPLTEHLVLHKGRSFCLNEIVITFGDATRGELKVTRNGVELEGASVVMAGSVLVGEKISIGRGVLIESGAMIKSPTIIGDHAEIRQGAYIRGYCLLGSRCVVGHTTEVKHSIFLEDAKAGHFAYLGDSILGNNANLGAGTKFANLRFLQGNVKIPYLNEKLDTGRRKFGAILGDDAQTGCNSVTNPGTLMAKKTILLPNTTAKAGFYPEKSIIR</sequence>
<accession>A0A1H0NYD2</accession>
<protein>
    <submittedName>
        <fullName evidence="4">Transferase hexapeptide (Six repeat-containing protein)</fullName>
    </submittedName>
</protein>
<dbReference type="InterPro" id="IPR050065">
    <property type="entry name" value="GlmU-like"/>
</dbReference>
<keyword evidence="1 4" id="KW-0808">Transferase</keyword>
<dbReference type="OrthoDB" id="9775031at2"/>
<dbReference type="AlphaFoldDB" id="A0A1H0NYD2"/>
<keyword evidence="5" id="KW-1185">Reference proteome</keyword>
<dbReference type="InterPro" id="IPR056729">
    <property type="entry name" value="GMPPB_C"/>
</dbReference>
<dbReference type="GO" id="GO:0016746">
    <property type="term" value="F:acyltransferase activity"/>
    <property type="evidence" value="ECO:0007669"/>
    <property type="project" value="UniProtKB-KW"/>
</dbReference>
<dbReference type="Proteomes" id="UP000199073">
    <property type="component" value="Unassembled WGS sequence"/>
</dbReference>
<dbReference type="GO" id="GO:0016779">
    <property type="term" value="F:nucleotidyltransferase activity"/>
    <property type="evidence" value="ECO:0007669"/>
    <property type="project" value="UniProtKB-ARBA"/>
</dbReference>
<feature type="domain" description="Mannose-1-phosphate guanyltransferase C-terminal" evidence="3">
    <location>
        <begin position="129"/>
        <end position="251"/>
    </location>
</feature>